<dbReference type="GO" id="GO:0008270">
    <property type="term" value="F:zinc ion binding"/>
    <property type="evidence" value="ECO:0007669"/>
    <property type="project" value="UniProtKB-KW"/>
</dbReference>
<evidence type="ECO:0000256" key="1">
    <source>
        <dbReference type="PROSITE-ProRule" id="PRU00325"/>
    </source>
</evidence>
<keyword evidence="1" id="KW-0862">Zinc</keyword>
<gene>
    <name evidence="4" type="ORF">VNI00_004723</name>
</gene>
<evidence type="ECO:0000313" key="4">
    <source>
        <dbReference type="EMBL" id="KAK7051223.1"/>
    </source>
</evidence>
<protein>
    <recommendedName>
        <fullName evidence="3">SWIM-type domain-containing protein</fullName>
    </recommendedName>
</protein>
<keyword evidence="1" id="KW-0479">Metal-binding</keyword>
<dbReference type="Proteomes" id="UP001383192">
    <property type="component" value="Unassembled WGS sequence"/>
</dbReference>
<evidence type="ECO:0000256" key="2">
    <source>
        <dbReference type="SAM" id="MobiDB-lite"/>
    </source>
</evidence>
<evidence type="ECO:0000259" key="3">
    <source>
        <dbReference type="PROSITE" id="PS50966"/>
    </source>
</evidence>
<feature type="region of interest" description="Disordered" evidence="2">
    <location>
        <begin position="725"/>
        <end position="778"/>
    </location>
</feature>
<comment type="caution">
    <text evidence="4">The sequence shown here is derived from an EMBL/GenBank/DDBJ whole genome shotgun (WGS) entry which is preliminary data.</text>
</comment>
<organism evidence="4 5">
    <name type="scientific">Paramarasmius palmivorus</name>
    <dbReference type="NCBI Taxonomy" id="297713"/>
    <lineage>
        <taxon>Eukaryota</taxon>
        <taxon>Fungi</taxon>
        <taxon>Dikarya</taxon>
        <taxon>Basidiomycota</taxon>
        <taxon>Agaricomycotina</taxon>
        <taxon>Agaricomycetes</taxon>
        <taxon>Agaricomycetidae</taxon>
        <taxon>Agaricales</taxon>
        <taxon>Marasmiineae</taxon>
        <taxon>Marasmiaceae</taxon>
        <taxon>Paramarasmius</taxon>
    </lineage>
</organism>
<keyword evidence="5" id="KW-1185">Reference proteome</keyword>
<keyword evidence="1" id="KW-0863">Zinc-finger</keyword>
<evidence type="ECO:0000313" key="5">
    <source>
        <dbReference type="Proteomes" id="UP001383192"/>
    </source>
</evidence>
<dbReference type="AlphaFoldDB" id="A0AAW0DHD3"/>
<dbReference type="EMBL" id="JAYKXP010000013">
    <property type="protein sequence ID" value="KAK7051223.1"/>
    <property type="molecule type" value="Genomic_DNA"/>
</dbReference>
<reference evidence="4 5" key="1">
    <citation type="submission" date="2024-01" db="EMBL/GenBank/DDBJ databases">
        <title>A draft genome for a cacao thread blight-causing isolate of Paramarasmius palmivorus.</title>
        <authorList>
            <person name="Baruah I.K."/>
            <person name="Bukari Y."/>
            <person name="Amoako-Attah I."/>
            <person name="Meinhardt L.W."/>
            <person name="Bailey B.A."/>
            <person name="Cohen S.P."/>
        </authorList>
    </citation>
    <scope>NUCLEOTIDE SEQUENCE [LARGE SCALE GENOMIC DNA]</scope>
    <source>
        <strain evidence="4 5">GH-12</strain>
    </source>
</reference>
<feature type="compositionally biased region" description="Basic and acidic residues" evidence="2">
    <location>
        <begin position="757"/>
        <end position="767"/>
    </location>
</feature>
<proteinExistence type="predicted"/>
<name>A0AAW0DHD3_9AGAR</name>
<accession>A0AAW0DHD3</accession>
<sequence>MERFPSIKVHDHVWEVALEQLESGASLSAIQERNDIMCESRQYRGMDQDMQSANVRYLLLPSDSSTLYQKYGRKLGINVATLPQYNIDDWLNPDSRNYKPDFRQIIFDYAAKANAGERFRVCIATNEMNDAAWEHVHHSQLLLDGTFGVCSSKLLLFIALGIDKEKKGEPVAIFLFSAPTGSKATHAGYDSSILRTVLSMWKDHLTWYRFRMTRPVITIRDGEEASRIQMPYFTPYSVITNTDTKERKALLLVWPEIILLLCKFHVRQSWSNHRKKDLGSGSVKVTQASYWKDIVRNRMNSLENSLLQTTEHSTAMDLLAKERTYLIFIQNSNPSAEKAVKAGLVHIAYLNEHYMSLEMWQSWSAWGRLAASTKIGVAVEDVVPTTNHLESFNGVLKRKHLVAWLRSGHRLRFDFFIFILITRILPGIFRRRRNQRRFSQWLSQRFSSAAGGKDLSTFHQQMADEREAFQKTVAGLCWWEPNESKDQAAQQIVASRQINMVKGGSDIYQSACLSMKLDSIHYQNHISRNGYASCSCPDFQKNGGACKHLRALRIGVDALISMSLESPFIFPLRPQDAIRFDGITLAAAGLEMQQPPPLEESDIIPDIALIQHVGGDSTSLGGAADEKMEEDVNGEDVPEDEVCTVEIPENFYSSQFSAISQQQQKRIQHEISFLLPRLHGLQNLLADASTIEPDPDIKDLKDVLFDITTRISELELQDKTLVDISSIPSPSTQTPKASVGSKEVGERIGKGKGSKRPRLEAPELEGKQKRKSSHGYLP</sequence>
<dbReference type="InterPro" id="IPR007527">
    <property type="entry name" value="Znf_SWIM"/>
</dbReference>
<dbReference type="PROSITE" id="PS50966">
    <property type="entry name" value="ZF_SWIM"/>
    <property type="match status" value="1"/>
</dbReference>
<feature type="compositionally biased region" description="Basic residues" evidence="2">
    <location>
        <begin position="768"/>
        <end position="778"/>
    </location>
</feature>
<feature type="domain" description="SWIM-type" evidence="3">
    <location>
        <begin position="522"/>
        <end position="557"/>
    </location>
</feature>
<dbReference type="Pfam" id="PF04434">
    <property type="entry name" value="SWIM"/>
    <property type="match status" value="1"/>
</dbReference>